<protein>
    <submittedName>
        <fullName evidence="1">Uncharacterized protein</fullName>
    </submittedName>
</protein>
<proteinExistence type="predicted"/>
<accession>A0A0D0DPV4</accession>
<sequence length="69" mass="7650">MFSELTGGKNRCLGKLVSRNLLQHVRPVLRCNGDIICQLSRSLDHEQISMGLNISTPPSSEFSLLYSTS</sequence>
<dbReference type="EMBL" id="KN825863">
    <property type="protein sequence ID" value="KIK81120.1"/>
    <property type="molecule type" value="Genomic_DNA"/>
</dbReference>
<organism evidence="1 2">
    <name type="scientific">Paxillus rubicundulus Ve08.2h10</name>
    <dbReference type="NCBI Taxonomy" id="930991"/>
    <lineage>
        <taxon>Eukaryota</taxon>
        <taxon>Fungi</taxon>
        <taxon>Dikarya</taxon>
        <taxon>Basidiomycota</taxon>
        <taxon>Agaricomycotina</taxon>
        <taxon>Agaricomycetes</taxon>
        <taxon>Agaricomycetidae</taxon>
        <taxon>Boletales</taxon>
        <taxon>Paxilineae</taxon>
        <taxon>Paxillaceae</taxon>
        <taxon>Paxillus</taxon>
    </lineage>
</organism>
<gene>
    <name evidence="1" type="ORF">PAXRUDRAFT_203779</name>
</gene>
<keyword evidence="2" id="KW-1185">Reference proteome</keyword>
<name>A0A0D0DPV4_9AGAM</name>
<reference evidence="1 2" key="1">
    <citation type="submission" date="2014-04" db="EMBL/GenBank/DDBJ databases">
        <authorList>
            <consortium name="DOE Joint Genome Institute"/>
            <person name="Kuo A."/>
            <person name="Kohler A."/>
            <person name="Jargeat P."/>
            <person name="Nagy L.G."/>
            <person name="Floudas D."/>
            <person name="Copeland A."/>
            <person name="Barry K.W."/>
            <person name="Cichocki N."/>
            <person name="Veneault-Fourrey C."/>
            <person name="LaButti K."/>
            <person name="Lindquist E.A."/>
            <person name="Lipzen A."/>
            <person name="Lundell T."/>
            <person name="Morin E."/>
            <person name="Murat C."/>
            <person name="Sun H."/>
            <person name="Tunlid A."/>
            <person name="Henrissat B."/>
            <person name="Grigoriev I.V."/>
            <person name="Hibbett D.S."/>
            <person name="Martin F."/>
            <person name="Nordberg H.P."/>
            <person name="Cantor M.N."/>
            <person name="Hua S.X."/>
        </authorList>
    </citation>
    <scope>NUCLEOTIDE SEQUENCE [LARGE SCALE GENOMIC DNA]</scope>
    <source>
        <strain evidence="1 2">Ve08.2h10</strain>
    </source>
</reference>
<dbReference type="Proteomes" id="UP000054538">
    <property type="component" value="Unassembled WGS sequence"/>
</dbReference>
<reference evidence="2" key="2">
    <citation type="submission" date="2015-01" db="EMBL/GenBank/DDBJ databases">
        <title>Evolutionary Origins and Diversification of the Mycorrhizal Mutualists.</title>
        <authorList>
            <consortium name="DOE Joint Genome Institute"/>
            <consortium name="Mycorrhizal Genomics Consortium"/>
            <person name="Kohler A."/>
            <person name="Kuo A."/>
            <person name="Nagy L.G."/>
            <person name="Floudas D."/>
            <person name="Copeland A."/>
            <person name="Barry K.W."/>
            <person name="Cichocki N."/>
            <person name="Veneault-Fourrey C."/>
            <person name="LaButti K."/>
            <person name="Lindquist E.A."/>
            <person name="Lipzen A."/>
            <person name="Lundell T."/>
            <person name="Morin E."/>
            <person name="Murat C."/>
            <person name="Riley R."/>
            <person name="Ohm R."/>
            <person name="Sun H."/>
            <person name="Tunlid A."/>
            <person name="Henrissat B."/>
            <person name="Grigoriev I.V."/>
            <person name="Hibbett D.S."/>
            <person name="Martin F."/>
        </authorList>
    </citation>
    <scope>NUCLEOTIDE SEQUENCE [LARGE SCALE GENOMIC DNA]</scope>
    <source>
        <strain evidence="2">Ve08.2h10</strain>
    </source>
</reference>
<dbReference type="AlphaFoldDB" id="A0A0D0DPV4"/>
<dbReference type="HOGENOM" id="CLU_2776663_0_0_1"/>
<dbReference type="InParanoid" id="A0A0D0DPV4"/>
<evidence type="ECO:0000313" key="1">
    <source>
        <dbReference type="EMBL" id="KIK81120.1"/>
    </source>
</evidence>
<evidence type="ECO:0000313" key="2">
    <source>
        <dbReference type="Proteomes" id="UP000054538"/>
    </source>
</evidence>